<reference evidence="3 4" key="1">
    <citation type="submission" date="2016-06" db="EMBL/GenBank/DDBJ databases">
        <title>Discovery of anaerobic lithoheterotrophic haloarchaeon capable of sulfur respiration by hydrogen and formate.</title>
        <authorList>
            <person name="Sorokin D.Y."/>
            <person name="Kublanov I.V."/>
            <person name="Roman P."/>
            <person name="Sinninghe Damste J.S."/>
            <person name="Golyshin P.N."/>
            <person name="Rojo D."/>
            <person name="Ciordia S."/>
            <person name="Mena Md.C."/>
            <person name="Ferrer M."/>
            <person name="Smedile F."/>
            <person name="Messina E."/>
            <person name="La Cono V."/>
            <person name="Yakimov M.M."/>
        </authorList>
    </citation>
    <scope>NUCLEOTIDE SEQUENCE [LARGE SCALE GENOMIC DNA]</scope>
    <source>
        <strain evidence="3 4">HTSR1</strain>
    </source>
</reference>
<sequence>MPEELTALTHVGPATAGVLEAADIEPGDISNRRVSHAQLIDVGVNPGVAARIRREHSLPWSFDGGGDDLDRRAEQVRGLQDGEREWVAASANGWDTPVAGEDVNTTTEDDSGWERRPWPTEPDSETEFEAEAEWRERSRPTPLSELPELDESALGALAEAGITSVSRLATCDLERVADSLGLETEDIRSWQRAARAHDGDGFS</sequence>
<dbReference type="Gene3D" id="1.10.150.20">
    <property type="entry name" value="5' to 3' exonuclease, C-terminal subdomain"/>
    <property type="match status" value="1"/>
</dbReference>
<dbReference type="Proteomes" id="UP000185608">
    <property type="component" value="Chromosome"/>
</dbReference>
<dbReference type="Pfam" id="PF24158">
    <property type="entry name" value="DUF7409"/>
    <property type="match status" value="1"/>
</dbReference>
<dbReference type="STRING" id="1873524.HSR6_1199"/>
<accession>A0A1D8S4S3</accession>
<gene>
    <name evidence="3" type="ORF">HTSR_1164</name>
</gene>
<evidence type="ECO:0000259" key="2">
    <source>
        <dbReference type="Pfam" id="PF24158"/>
    </source>
</evidence>
<feature type="domain" description="DUF7409" evidence="2">
    <location>
        <begin position="8"/>
        <end position="54"/>
    </location>
</feature>
<feature type="region of interest" description="Disordered" evidence="1">
    <location>
        <begin position="94"/>
        <end position="146"/>
    </location>
</feature>
<organism evidence="3 4">
    <name type="scientific">Halodesulfurarchaeum formicicum</name>
    <dbReference type="NCBI Taxonomy" id="1873524"/>
    <lineage>
        <taxon>Archaea</taxon>
        <taxon>Methanobacteriati</taxon>
        <taxon>Methanobacteriota</taxon>
        <taxon>Stenosarchaea group</taxon>
        <taxon>Halobacteria</taxon>
        <taxon>Halobacteriales</taxon>
        <taxon>Halobacteriaceae</taxon>
        <taxon>Halodesulfurarchaeum</taxon>
    </lineage>
</organism>
<dbReference type="RefSeq" id="WP_232502972.1">
    <property type="nucleotide sequence ID" value="NZ_CP016070.1"/>
</dbReference>
<dbReference type="KEGG" id="halh:HTSR_1164"/>
<dbReference type="EMBL" id="CP016070">
    <property type="protein sequence ID" value="AOW80344.1"/>
    <property type="molecule type" value="Genomic_DNA"/>
</dbReference>
<feature type="compositionally biased region" description="Acidic residues" evidence="1">
    <location>
        <begin position="122"/>
        <end position="131"/>
    </location>
</feature>
<dbReference type="GO" id="GO:0000166">
    <property type="term" value="F:nucleotide binding"/>
    <property type="evidence" value="ECO:0007669"/>
    <property type="project" value="InterPro"/>
</dbReference>
<dbReference type="GeneID" id="29829160"/>
<evidence type="ECO:0000256" key="1">
    <source>
        <dbReference type="SAM" id="MobiDB-lite"/>
    </source>
</evidence>
<dbReference type="SUPFAM" id="SSF47794">
    <property type="entry name" value="Rad51 N-terminal domain-like"/>
    <property type="match status" value="1"/>
</dbReference>
<protein>
    <recommendedName>
        <fullName evidence="2">DUF7409 domain-containing protein</fullName>
    </recommendedName>
</protein>
<name>A0A1D8S4S3_9EURY</name>
<evidence type="ECO:0000313" key="4">
    <source>
        <dbReference type="Proteomes" id="UP000185608"/>
    </source>
</evidence>
<dbReference type="AlphaFoldDB" id="A0A1D8S4S3"/>
<dbReference type="InterPro" id="IPR010995">
    <property type="entry name" value="DNA_repair_Rad51/TF_NusA_a-hlx"/>
</dbReference>
<dbReference type="InterPro" id="IPR055832">
    <property type="entry name" value="DUF7409"/>
</dbReference>
<dbReference type="PATRIC" id="fig|1855411.3.peg.1163"/>
<evidence type="ECO:0000313" key="3">
    <source>
        <dbReference type="EMBL" id="AOW80344.1"/>
    </source>
</evidence>
<proteinExistence type="predicted"/>